<dbReference type="AlphaFoldDB" id="A0A518BD35"/>
<feature type="transmembrane region" description="Helical" evidence="8">
    <location>
        <begin position="274"/>
        <end position="294"/>
    </location>
</feature>
<evidence type="ECO:0000256" key="8">
    <source>
        <dbReference type="SAM" id="Phobius"/>
    </source>
</evidence>
<feature type="transmembrane region" description="Helical" evidence="8">
    <location>
        <begin position="6"/>
        <end position="23"/>
    </location>
</feature>
<feature type="transmembrane region" description="Helical" evidence="8">
    <location>
        <begin position="195"/>
        <end position="213"/>
    </location>
</feature>
<feature type="transmembrane region" description="Helical" evidence="8">
    <location>
        <begin position="164"/>
        <end position="183"/>
    </location>
</feature>
<feature type="transmembrane region" description="Helical" evidence="8">
    <location>
        <begin position="385"/>
        <end position="412"/>
    </location>
</feature>
<evidence type="ECO:0000256" key="3">
    <source>
        <dbReference type="ARBA" id="ARBA00022475"/>
    </source>
</evidence>
<feature type="domain" description="CstA N-terminal" evidence="9">
    <location>
        <begin position="4"/>
        <end position="204"/>
    </location>
</feature>
<keyword evidence="6 8" id="KW-0472">Membrane</keyword>
<feature type="transmembrane region" description="Helical" evidence="8">
    <location>
        <begin position="132"/>
        <end position="158"/>
    </location>
</feature>
<dbReference type="InterPro" id="IPR003706">
    <property type="entry name" value="CstA_N"/>
</dbReference>
<keyword evidence="3" id="KW-1003">Cell membrane</keyword>
<comment type="similarity">
    <text evidence="2">Belongs to the peptide transporter carbon starvation (CstA) (TC 2.A.114) family.</text>
</comment>
<evidence type="ECO:0000256" key="6">
    <source>
        <dbReference type="ARBA" id="ARBA00023136"/>
    </source>
</evidence>
<comment type="subcellular location">
    <subcellularLocation>
        <location evidence="1">Cell membrane</location>
        <topology evidence="1">Multi-pass membrane protein</topology>
    </subcellularLocation>
</comment>
<dbReference type="Pfam" id="PF02554">
    <property type="entry name" value="CstA"/>
    <property type="match status" value="2"/>
</dbReference>
<dbReference type="Proteomes" id="UP000317093">
    <property type="component" value="Chromosome"/>
</dbReference>
<keyword evidence="5 8" id="KW-1133">Transmembrane helix</keyword>
<dbReference type="OrthoDB" id="9761224at2"/>
<dbReference type="EMBL" id="CP036279">
    <property type="protein sequence ID" value="QDU64891.1"/>
    <property type="molecule type" value="Genomic_DNA"/>
</dbReference>
<feature type="transmembrane region" description="Helical" evidence="8">
    <location>
        <begin position="88"/>
        <end position="111"/>
    </location>
</feature>
<evidence type="ECO:0000313" key="11">
    <source>
        <dbReference type="Proteomes" id="UP000317093"/>
    </source>
</evidence>
<feature type="transmembrane region" description="Helical" evidence="8">
    <location>
        <begin position="450"/>
        <end position="469"/>
    </location>
</feature>
<accession>A0A518BD35</accession>
<keyword evidence="4 8" id="KW-0812">Transmembrane</keyword>
<name>A0A518BD35_9BACT</name>
<dbReference type="GO" id="GO:0009267">
    <property type="term" value="P:cellular response to starvation"/>
    <property type="evidence" value="ECO:0007669"/>
    <property type="project" value="InterPro"/>
</dbReference>
<evidence type="ECO:0000313" key="10">
    <source>
        <dbReference type="EMBL" id="QDU64891.1"/>
    </source>
</evidence>
<dbReference type="KEGG" id="knv:Pan216_57850"/>
<dbReference type="InterPro" id="IPR051605">
    <property type="entry name" value="CstA"/>
</dbReference>
<evidence type="ECO:0000256" key="5">
    <source>
        <dbReference type="ARBA" id="ARBA00022989"/>
    </source>
</evidence>
<feature type="transmembrane region" description="Helical" evidence="8">
    <location>
        <begin position="586"/>
        <end position="606"/>
    </location>
</feature>
<organism evidence="10 11">
    <name type="scientific">Kolteria novifilia</name>
    <dbReference type="NCBI Taxonomy" id="2527975"/>
    <lineage>
        <taxon>Bacteria</taxon>
        <taxon>Pseudomonadati</taxon>
        <taxon>Planctomycetota</taxon>
        <taxon>Planctomycetia</taxon>
        <taxon>Kolteriales</taxon>
        <taxon>Kolteriaceae</taxon>
        <taxon>Kolteria</taxon>
    </lineage>
</organism>
<feature type="region of interest" description="Disordered" evidence="7">
    <location>
        <begin position="614"/>
        <end position="639"/>
    </location>
</feature>
<proteinExistence type="inferred from homology"/>
<dbReference type="PANTHER" id="PTHR30252">
    <property type="entry name" value="INNER MEMBRANE PEPTIDE TRANSPORTER"/>
    <property type="match status" value="1"/>
</dbReference>
<evidence type="ECO:0000256" key="4">
    <source>
        <dbReference type="ARBA" id="ARBA00022692"/>
    </source>
</evidence>
<feature type="transmembrane region" description="Helical" evidence="8">
    <location>
        <begin position="549"/>
        <end position="566"/>
    </location>
</feature>
<feature type="transmembrane region" description="Helical" evidence="8">
    <location>
        <begin position="518"/>
        <end position="542"/>
    </location>
</feature>
<feature type="transmembrane region" description="Helical" evidence="8">
    <location>
        <begin position="489"/>
        <end position="512"/>
    </location>
</feature>
<gene>
    <name evidence="10" type="primary">cstA</name>
    <name evidence="10" type="ORF">Pan216_57850</name>
</gene>
<protein>
    <submittedName>
        <fullName evidence="10">Carbon starvation protein A</fullName>
    </submittedName>
</protein>
<evidence type="ECO:0000256" key="2">
    <source>
        <dbReference type="ARBA" id="ARBA00007755"/>
    </source>
</evidence>
<feature type="transmembrane region" description="Helical" evidence="8">
    <location>
        <begin position="306"/>
        <end position="325"/>
    </location>
</feature>
<feature type="domain" description="CstA N-terminal" evidence="9">
    <location>
        <begin position="264"/>
        <end position="565"/>
    </location>
</feature>
<evidence type="ECO:0000256" key="7">
    <source>
        <dbReference type="SAM" id="MobiDB-lite"/>
    </source>
</evidence>
<sequence>MGPNAALVTLFSFAALGLAYVLYGRFLARRIFQLDPDRRTPAHELEDGVDYLPTKKPVLFGHHFASIAGLGPILGPAIAVIWGWVPAVIWVIVGCIFMGAVHDLGAITVSMRHKGRSIGDVCRDLIGPRARLLFLVIVFFLMSLAMGAFVKAITSLFVYFRPDAIIPSLGLMIVAMIMGVAVYRLKFSLGPTTGIALAAFGGLILWGVAQPVLTYEWFLPNNVETTLAGARAADAEAFASPYGAADAVAYFNSTGNEEAVAAVGSAAKQASSTWTWVLLGYGFLASVLPVWLLLQPRDYINSFQLYAALAMMVLGLTIATLTGAPESHIHAEAFRMGVVDDAPPVFPFLLVTIACGAISGFHSLVSSGTTVRQLDKETDALPIGFGAMLTEGGLAILIIMACVAGLGASAWAPDGIYSSWEGIGKASLGDKLDAVVTGGGAFLSKLGIPMAYGTAFLAVTITAFALTTLDSATRLLRFNVEEIFRSIGFGVLANRYIASACAVAGIAYFALSPAGADLWILFGTTNQLLAGLTLLAVSLFLFKLKRNMFVTLIPMVVMLSVSMWAMCLNVADSFMKEEWTRKEHSIIWVSLAVMAMSVWLIVEGILSFARGRDGGADPPATPPEVHSEEDEVAASAHLG</sequence>
<evidence type="ECO:0000259" key="9">
    <source>
        <dbReference type="Pfam" id="PF02554"/>
    </source>
</evidence>
<keyword evidence="11" id="KW-1185">Reference proteome</keyword>
<reference evidence="10 11" key="1">
    <citation type="submission" date="2019-02" db="EMBL/GenBank/DDBJ databases">
        <title>Deep-cultivation of Planctomycetes and their phenomic and genomic characterization uncovers novel biology.</title>
        <authorList>
            <person name="Wiegand S."/>
            <person name="Jogler M."/>
            <person name="Boedeker C."/>
            <person name="Pinto D."/>
            <person name="Vollmers J."/>
            <person name="Rivas-Marin E."/>
            <person name="Kohn T."/>
            <person name="Peeters S.H."/>
            <person name="Heuer A."/>
            <person name="Rast P."/>
            <person name="Oberbeckmann S."/>
            <person name="Bunk B."/>
            <person name="Jeske O."/>
            <person name="Meyerdierks A."/>
            <person name="Storesund J.E."/>
            <person name="Kallscheuer N."/>
            <person name="Luecker S."/>
            <person name="Lage O.M."/>
            <person name="Pohl T."/>
            <person name="Merkel B.J."/>
            <person name="Hornburger P."/>
            <person name="Mueller R.-W."/>
            <person name="Bruemmer F."/>
            <person name="Labrenz M."/>
            <person name="Spormann A.M."/>
            <person name="Op den Camp H."/>
            <person name="Overmann J."/>
            <person name="Amann R."/>
            <person name="Jetten M.S.M."/>
            <person name="Mascher T."/>
            <person name="Medema M.H."/>
            <person name="Devos D.P."/>
            <person name="Kaster A.-K."/>
            <person name="Ovreas L."/>
            <person name="Rohde M."/>
            <person name="Galperin M.Y."/>
            <person name="Jogler C."/>
        </authorList>
    </citation>
    <scope>NUCLEOTIDE SEQUENCE [LARGE SCALE GENOMIC DNA]</scope>
    <source>
        <strain evidence="10 11">Pan216</strain>
    </source>
</reference>
<evidence type="ECO:0000256" key="1">
    <source>
        <dbReference type="ARBA" id="ARBA00004651"/>
    </source>
</evidence>
<dbReference type="GO" id="GO:0005886">
    <property type="term" value="C:plasma membrane"/>
    <property type="evidence" value="ECO:0007669"/>
    <property type="project" value="UniProtKB-SubCell"/>
</dbReference>
<feature type="transmembrane region" description="Helical" evidence="8">
    <location>
        <begin position="345"/>
        <end position="365"/>
    </location>
</feature>
<feature type="transmembrane region" description="Helical" evidence="8">
    <location>
        <begin position="64"/>
        <end position="82"/>
    </location>
</feature>
<dbReference type="PANTHER" id="PTHR30252:SF0">
    <property type="entry name" value="PEPTIDE TRANSPORTER CSTA"/>
    <property type="match status" value="1"/>
</dbReference>
<dbReference type="RefSeq" id="WP_145263416.1">
    <property type="nucleotide sequence ID" value="NZ_CP036279.1"/>
</dbReference>